<dbReference type="Proteomes" id="UP001301958">
    <property type="component" value="Unassembled WGS sequence"/>
</dbReference>
<comment type="caution">
    <text evidence="1">The sequence shown here is derived from an EMBL/GenBank/DDBJ whole genome shotgun (WGS) entry which is preliminary data.</text>
</comment>
<gene>
    <name evidence="1" type="ORF">QBC38DRAFT_485304</name>
</gene>
<accession>A0AAN7GQD3</accession>
<name>A0AAN7GQD3_9PEZI</name>
<evidence type="ECO:0000313" key="1">
    <source>
        <dbReference type="EMBL" id="KAK4224521.1"/>
    </source>
</evidence>
<evidence type="ECO:0000313" key="2">
    <source>
        <dbReference type="Proteomes" id="UP001301958"/>
    </source>
</evidence>
<organism evidence="1 2">
    <name type="scientific">Podospora fimiseda</name>
    <dbReference type="NCBI Taxonomy" id="252190"/>
    <lineage>
        <taxon>Eukaryota</taxon>
        <taxon>Fungi</taxon>
        <taxon>Dikarya</taxon>
        <taxon>Ascomycota</taxon>
        <taxon>Pezizomycotina</taxon>
        <taxon>Sordariomycetes</taxon>
        <taxon>Sordariomycetidae</taxon>
        <taxon>Sordariales</taxon>
        <taxon>Podosporaceae</taxon>
        <taxon>Podospora</taxon>
    </lineage>
</organism>
<keyword evidence="2" id="KW-1185">Reference proteome</keyword>
<dbReference type="PANTHER" id="PTHR10622">
    <property type="entry name" value="HET DOMAIN-CONTAINING PROTEIN"/>
    <property type="match status" value="1"/>
</dbReference>
<dbReference type="EMBL" id="MU865390">
    <property type="protein sequence ID" value="KAK4224521.1"/>
    <property type="molecule type" value="Genomic_DNA"/>
</dbReference>
<dbReference type="PANTHER" id="PTHR10622:SF10">
    <property type="entry name" value="HET DOMAIN-CONTAINING PROTEIN"/>
    <property type="match status" value="1"/>
</dbReference>
<reference evidence="1" key="1">
    <citation type="journal article" date="2023" name="Mol. Phylogenet. Evol.">
        <title>Genome-scale phylogeny and comparative genomics of the fungal order Sordariales.</title>
        <authorList>
            <person name="Hensen N."/>
            <person name="Bonometti L."/>
            <person name="Westerberg I."/>
            <person name="Brannstrom I.O."/>
            <person name="Guillou S."/>
            <person name="Cros-Aarteil S."/>
            <person name="Calhoun S."/>
            <person name="Haridas S."/>
            <person name="Kuo A."/>
            <person name="Mondo S."/>
            <person name="Pangilinan J."/>
            <person name="Riley R."/>
            <person name="LaButti K."/>
            <person name="Andreopoulos B."/>
            <person name="Lipzen A."/>
            <person name="Chen C."/>
            <person name="Yan M."/>
            <person name="Daum C."/>
            <person name="Ng V."/>
            <person name="Clum A."/>
            <person name="Steindorff A."/>
            <person name="Ohm R.A."/>
            <person name="Martin F."/>
            <person name="Silar P."/>
            <person name="Natvig D.O."/>
            <person name="Lalanne C."/>
            <person name="Gautier V."/>
            <person name="Ament-Velasquez S.L."/>
            <person name="Kruys A."/>
            <person name="Hutchinson M.I."/>
            <person name="Powell A.J."/>
            <person name="Barry K."/>
            <person name="Miller A.N."/>
            <person name="Grigoriev I.V."/>
            <person name="Debuchy R."/>
            <person name="Gladieux P."/>
            <person name="Hiltunen Thoren M."/>
            <person name="Johannesson H."/>
        </authorList>
    </citation>
    <scope>NUCLEOTIDE SEQUENCE</scope>
    <source>
        <strain evidence="1">CBS 990.96</strain>
    </source>
</reference>
<proteinExistence type="predicted"/>
<reference evidence="1" key="2">
    <citation type="submission" date="2023-05" db="EMBL/GenBank/DDBJ databases">
        <authorList>
            <consortium name="Lawrence Berkeley National Laboratory"/>
            <person name="Steindorff A."/>
            <person name="Hensen N."/>
            <person name="Bonometti L."/>
            <person name="Westerberg I."/>
            <person name="Brannstrom I.O."/>
            <person name="Guillou S."/>
            <person name="Cros-Aarteil S."/>
            <person name="Calhoun S."/>
            <person name="Haridas S."/>
            <person name="Kuo A."/>
            <person name="Mondo S."/>
            <person name="Pangilinan J."/>
            <person name="Riley R."/>
            <person name="Labutti K."/>
            <person name="Andreopoulos B."/>
            <person name="Lipzen A."/>
            <person name="Chen C."/>
            <person name="Yanf M."/>
            <person name="Daum C."/>
            <person name="Ng V."/>
            <person name="Clum A."/>
            <person name="Ohm R."/>
            <person name="Martin F."/>
            <person name="Silar P."/>
            <person name="Natvig D."/>
            <person name="Lalanne C."/>
            <person name="Gautier V."/>
            <person name="Ament-Velasquez S.L."/>
            <person name="Kruys A."/>
            <person name="Hutchinson M.I."/>
            <person name="Powell A.J."/>
            <person name="Barry K."/>
            <person name="Miller A.N."/>
            <person name="Grigoriev I.V."/>
            <person name="Debuchy R."/>
            <person name="Gladieux P."/>
            <person name="Thoren M.H."/>
            <person name="Johannesson H."/>
        </authorList>
    </citation>
    <scope>NUCLEOTIDE SEQUENCE</scope>
    <source>
        <strain evidence="1">CBS 990.96</strain>
    </source>
</reference>
<dbReference type="AlphaFoldDB" id="A0AAN7GQD3"/>
<sequence length="62" mass="7397">MRLINTRSFRMESFDPDRHPYAILSHRWGDNEATFQKYQEYQQGKRTEENLGGFSKIKGLCN</sequence>
<protein>
    <submittedName>
        <fullName evidence="1">Uncharacterized protein</fullName>
    </submittedName>
</protein>